<organism evidence="1 2">
    <name type="scientific">Paramecium sonneborni</name>
    <dbReference type="NCBI Taxonomy" id="65129"/>
    <lineage>
        <taxon>Eukaryota</taxon>
        <taxon>Sar</taxon>
        <taxon>Alveolata</taxon>
        <taxon>Ciliophora</taxon>
        <taxon>Intramacronucleata</taxon>
        <taxon>Oligohymenophorea</taxon>
        <taxon>Peniculida</taxon>
        <taxon>Parameciidae</taxon>
        <taxon>Paramecium</taxon>
    </lineage>
</organism>
<dbReference type="OrthoDB" id="287209at2759"/>
<comment type="caution">
    <text evidence="1">The sequence shown here is derived from an EMBL/GenBank/DDBJ whole genome shotgun (WGS) entry which is preliminary data.</text>
</comment>
<accession>A0A8S1PE37</accession>
<evidence type="ECO:0000313" key="2">
    <source>
        <dbReference type="Proteomes" id="UP000692954"/>
    </source>
</evidence>
<gene>
    <name evidence="1" type="ORF">PSON_ATCC_30995.1.T0740225</name>
</gene>
<dbReference type="EMBL" id="CAJJDN010000074">
    <property type="protein sequence ID" value="CAD8100808.1"/>
    <property type="molecule type" value="Genomic_DNA"/>
</dbReference>
<dbReference type="Proteomes" id="UP000692954">
    <property type="component" value="Unassembled WGS sequence"/>
</dbReference>
<sequence length="216" mass="25541">MFDKGFNYFIPKTSSNSYHDQREKRDSKKQFRYVSVNKMKPSEKYNYIPLVSPQLSAYAKPSERIKLQQKLMRVRQNRSVNLQSGKHDPFNVTPNSFTKHCTDDSQLTSEDQLLKIVGGQLFSTGEKCQSVQRKDRRKPKTHRNIFSLYVQESLELNQLRKKMNPELTNSRMYSHIVQRFNKTQVGFNNSLDSNQYGFFQQGKKCQMQNKFKEFLN</sequence>
<evidence type="ECO:0000313" key="1">
    <source>
        <dbReference type="EMBL" id="CAD8100808.1"/>
    </source>
</evidence>
<name>A0A8S1PE37_9CILI</name>
<proteinExistence type="predicted"/>
<dbReference type="AlphaFoldDB" id="A0A8S1PE37"/>
<keyword evidence="2" id="KW-1185">Reference proteome</keyword>
<reference evidence="1" key="1">
    <citation type="submission" date="2021-01" db="EMBL/GenBank/DDBJ databases">
        <authorList>
            <consortium name="Genoscope - CEA"/>
            <person name="William W."/>
        </authorList>
    </citation>
    <scope>NUCLEOTIDE SEQUENCE</scope>
</reference>
<protein>
    <submittedName>
        <fullName evidence="1">Uncharacterized protein</fullName>
    </submittedName>
</protein>